<sequence>MYTGYIVIASAEHHVPGPTPPDWNRMSDPKDPQRRVAWLNRFFRKIVGPAHVDNSRPGGYYENEHLRHERLDAMGLEMRTDANGHSYVVEKKKPE</sequence>
<organism evidence="1 2">
    <name type="scientific">Brevibacterium picturae</name>
    <dbReference type="NCBI Taxonomy" id="260553"/>
    <lineage>
        <taxon>Bacteria</taxon>
        <taxon>Bacillati</taxon>
        <taxon>Actinomycetota</taxon>
        <taxon>Actinomycetes</taxon>
        <taxon>Micrococcales</taxon>
        <taxon>Brevibacteriaceae</taxon>
        <taxon>Brevibacterium</taxon>
    </lineage>
</organism>
<name>A0ABP4M953_9MICO</name>
<proteinExistence type="predicted"/>
<accession>A0ABP4M953</accession>
<dbReference type="Proteomes" id="UP001501791">
    <property type="component" value="Unassembled WGS sequence"/>
</dbReference>
<evidence type="ECO:0000313" key="2">
    <source>
        <dbReference type="Proteomes" id="UP001501791"/>
    </source>
</evidence>
<dbReference type="EMBL" id="BAAALY010000006">
    <property type="protein sequence ID" value="GAA1540158.1"/>
    <property type="molecule type" value="Genomic_DNA"/>
</dbReference>
<evidence type="ECO:0000313" key="1">
    <source>
        <dbReference type="EMBL" id="GAA1540158.1"/>
    </source>
</evidence>
<gene>
    <name evidence="1" type="ORF">GCM10009691_13770</name>
</gene>
<reference evidence="2" key="1">
    <citation type="journal article" date="2019" name="Int. J. Syst. Evol. Microbiol.">
        <title>The Global Catalogue of Microorganisms (GCM) 10K type strain sequencing project: providing services to taxonomists for standard genome sequencing and annotation.</title>
        <authorList>
            <consortium name="The Broad Institute Genomics Platform"/>
            <consortium name="The Broad Institute Genome Sequencing Center for Infectious Disease"/>
            <person name="Wu L."/>
            <person name="Ma J."/>
        </authorList>
    </citation>
    <scope>NUCLEOTIDE SEQUENCE [LARGE SCALE GENOMIC DNA]</scope>
    <source>
        <strain evidence="2">JCM 13319</strain>
    </source>
</reference>
<keyword evidence="2" id="KW-1185">Reference proteome</keyword>
<protein>
    <submittedName>
        <fullName evidence="1">Uncharacterized protein</fullName>
    </submittedName>
</protein>
<comment type="caution">
    <text evidence="1">The sequence shown here is derived from an EMBL/GenBank/DDBJ whole genome shotgun (WGS) entry which is preliminary data.</text>
</comment>